<dbReference type="AlphaFoldDB" id="A0A1I0RID1"/>
<organism evidence="2 3">
    <name type="scientific">Cognatiyoonia koreensis</name>
    <dbReference type="NCBI Taxonomy" id="364200"/>
    <lineage>
        <taxon>Bacteria</taxon>
        <taxon>Pseudomonadati</taxon>
        <taxon>Pseudomonadota</taxon>
        <taxon>Alphaproteobacteria</taxon>
        <taxon>Rhodobacterales</taxon>
        <taxon>Paracoccaceae</taxon>
        <taxon>Cognatiyoonia</taxon>
    </lineage>
</organism>
<feature type="signal peptide" evidence="1">
    <location>
        <begin position="1"/>
        <end position="19"/>
    </location>
</feature>
<evidence type="ECO:0000313" key="3">
    <source>
        <dbReference type="Proteomes" id="UP000199167"/>
    </source>
</evidence>
<protein>
    <submittedName>
        <fullName evidence="2">Uncharacterized protein</fullName>
    </submittedName>
</protein>
<dbReference type="Proteomes" id="UP000199167">
    <property type="component" value="Unassembled WGS sequence"/>
</dbReference>
<proteinExistence type="predicted"/>
<accession>A0A1I0RID1</accession>
<feature type="chain" id="PRO_5011435144" evidence="1">
    <location>
        <begin position="20"/>
        <end position="235"/>
    </location>
</feature>
<gene>
    <name evidence="2" type="ORF">SAMN04488515_2734</name>
</gene>
<name>A0A1I0RID1_9RHOB</name>
<keyword evidence="1" id="KW-0732">Signal</keyword>
<evidence type="ECO:0000256" key="1">
    <source>
        <dbReference type="SAM" id="SignalP"/>
    </source>
</evidence>
<dbReference type="EMBL" id="FOIZ01000002">
    <property type="protein sequence ID" value="SEW40701.1"/>
    <property type="molecule type" value="Genomic_DNA"/>
</dbReference>
<dbReference type="RefSeq" id="WP_089995820.1">
    <property type="nucleotide sequence ID" value="NZ_FOIZ01000002.1"/>
</dbReference>
<evidence type="ECO:0000313" key="2">
    <source>
        <dbReference type="EMBL" id="SEW40701.1"/>
    </source>
</evidence>
<reference evidence="2 3" key="1">
    <citation type="submission" date="2016-10" db="EMBL/GenBank/DDBJ databases">
        <authorList>
            <person name="de Groot N.N."/>
        </authorList>
    </citation>
    <scope>NUCLEOTIDE SEQUENCE [LARGE SCALE GENOMIC DNA]</scope>
    <source>
        <strain evidence="2 3">DSM 17925</strain>
    </source>
</reference>
<sequence>MCAAIVAANAGLRKLGVFASCLVACLATAPLADGFDLAERIAAAERAVSPDLRFDVHLDGCTLHWRQSQPNERNGARDISWYLADFETDPARLMIDSQTTADSGETWVTSQVFFPLRTEIAQRFSADIARYQDALAAVEDHGTGFFDWLWRDPTADIEAAEMLADLVDQRRTGAFGPLLQRNVGIAEGETPLTGRYYEPYGLIDVDFVLTLRGDLRDAILQDLHAYRLQNCPAPE</sequence>
<dbReference type="STRING" id="364200.SAMN04488515_2734"/>
<keyword evidence="3" id="KW-1185">Reference proteome</keyword>